<dbReference type="AlphaFoldDB" id="A0A9X1NQ25"/>
<sequence length="170" mass="18490">MFGKSLFQSVLERLEAEDPREAAGPSPRAGIAGLNASLAFDTERAAGGDAVRQAYADIDEAGSAAPEPLRPRPAPLLRAARPPLRQRPAHLDRLTPAQVAEDLQLSNTDTPTTLAEKRRAFANRNHPDRHAPGDREAATTRMTIANMLVDEALRRLKRGLPIGLTPQRPR</sequence>
<comment type="caution">
    <text evidence="1">The sequence shown here is derived from an EMBL/GenBank/DDBJ whole genome shotgun (WGS) entry which is preliminary data.</text>
</comment>
<dbReference type="RefSeq" id="WP_231813508.1">
    <property type="nucleotide sequence ID" value="NZ_JAJOZR010000005.1"/>
</dbReference>
<evidence type="ECO:0008006" key="3">
    <source>
        <dbReference type="Google" id="ProtNLM"/>
    </source>
</evidence>
<protein>
    <recommendedName>
        <fullName evidence="3">J domain-containing protein</fullName>
    </recommendedName>
</protein>
<reference evidence="1" key="1">
    <citation type="submission" date="2021-12" db="EMBL/GenBank/DDBJ databases">
        <authorList>
            <person name="Li Y."/>
        </authorList>
    </citation>
    <scope>NUCLEOTIDE SEQUENCE</scope>
    <source>
        <strain evidence="1">DKSPLA3</strain>
    </source>
</reference>
<keyword evidence="2" id="KW-1185">Reference proteome</keyword>
<organism evidence="1 2">
    <name type="scientific">Rhizobium quercicola</name>
    <dbReference type="NCBI Taxonomy" id="2901226"/>
    <lineage>
        <taxon>Bacteria</taxon>
        <taxon>Pseudomonadati</taxon>
        <taxon>Pseudomonadota</taxon>
        <taxon>Alphaproteobacteria</taxon>
        <taxon>Hyphomicrobiales</taxon>
        <taxon>Rhizobiaceae</taxon>
        <taxon>Rhizobium/Agrobacterium group</taxon>
        <taxon>Rhizobium</taxon>
    </lineage>
</organism>
<proteinExistence type="predicted"/>
<dbReference type="Proteomes" id="UP001139089">
    <property type="component" value="Unassembled WGS sequence"/>
</dbReference>
<name>A0A9X1NQ25_9HYPH</name>
<dbReference type="EMBL" id="JAJOZR010000005">
    <property type="protein sequence ID" value="MCD7109117.1"/>
    <property type="molecule type" value="Genomic_DNA"/>
</dbReference>
<gene>
    <name evidence="1" type="ORF">LRX75_08675</name>
</gene>
<evidence type="ECO:0000313" key="1">
    <source>
        <dbReference type="EMBL" id="MCD7109117.1"/>
    </source>
</evidence>
<accession>A0A9X1NQ25</accession>
<evidence type="ECO:0000313" key="2">
    <source>
        <dbReference type="Proteomes" id="UP001139089"/>
    </source>
</evidence>